<keyword evidence="7" id="KW-1185">Reference proteome</keyword>
<accession>A0ABT2X8Y1</accession>
<evidence type="ECO:0000313" key="6">
    <source>
        <dbReference type="EMBL" id="MCU9848215.1"/>
    </source>
</evidence>
<evidence type="ECO:0000256" key="2">
    <source>
        <dbReference type="ARBA" id="ARBA00023015"/>
    </source>
</evidence>
<dbReference type="PROSITE" id="PS50931">
    <property type="entry name" value="HTH_LYSR"/>
    <property type="match status" value="1"/>
</dbReference>
<name>A0ABT2X8Y1_9RHOB</name>
<dbReference type="SUPFAM" id="SSF53850">
    <property type="entry name" value="Periplasmic binding protein-like II"/>
    <property type="match status" value="1"/>
</dbReference>
<reference evidence="6 7" key="1">
    <citation type="submission" date="2022-10" db="EMBL/GenBank/DDBJ databases">
        <title>Defluviimonas sp. nov., isolated from ocean surface sediments.</title>
        <authorList>
            <person name="He W."/>
            <person name="Wang L."/>
            <person name="Zhang D.-F."/>
        </authorList>
    </citation>
    <scope>NUCLEOTIDE SEQUENCE [LARGE SCALE GENOMIC DNA]</scope>
    <source>
        <strain evidence="6 7">WL0024</strain>
    </source>
</reference>
<dbReference type="EMBL" id="JAOVQO010000007">
    <property type="protein sequence ID" value="MCU9848215.1"/>
    <property type="molecule type" value="Genomic_DNA"/>
</dbReference>
<dbReference type="Pfam" id="PF00126">
    <property type="entry name" value="HTH_1"/>
    <property type="match status" value="1"/>
</dbReference>
<gene>
    <name evidence="6" type="ORF">OEZ60_09365</name>
</gene>
<dbReference type="RefSeq" id="WP_263335356.1">
    <property type="nucleotide sequence ID" value="NZ_JAOVQO010000007.1"/>
</dbReference>
<organism evidence="6 7">
    <name type="scientific">Albidovulum salinarum</name>
    <dbReference type="NCBI Taxonomy" id="2984153"/>
    <lineage>
        <taxon>Bacteria</taxon>
        <taxon>Pseudomonadati</taxon>
        <taxon>Pseudomonadota</taxon>
        <taxon>Alphaproteobacteria</taxon>
        <taxon>Rhodobacterales</taxon>
        <taxon>Paracoccaceae</taxon>
        <taxon>Albidovulum</taxon>
    </lineage>
</organism>
<dbReference type="InterPro" id="IPR036390">
    <property type="entry name" value="WH_DNA-bd_sf"/>
</dbReference>
<feature type="domain" description="HTH lysR-type" evidence="5">
    <location>
        <begin position="5"/>
        <end position="62"/>
    </location>
</feature>
<keyword evidence="2" id="KW-0805">Transcription regulation</keyword>
<dbReference type="SUPFAM" id="SSF46785">
    <property type="entry name" value="Winged helix' DNA-binding domain"/>
    <property type="match status" value="1"/>
</dbReference>
<dbReference type="InterPro" id="IPR036388">
    <property type="entry name" value="WH-like_DNA-bd_sf"/>
</dbReference>
<evidence type="ECO:0000259" key="5">
    <source>
        <dbReference type="PROSITE" id="PS50931"/>
    </source>
</evidence>
<dbReference type="InterPro" id="IPR005119">
    <property type="entry name" value="LysR_subst-bd"/>
</dbReference>
<evidence type="ECO:0000313" key="7">
    <source>
        <dbReference type="Proteomes" id="UP001209535"/>
    </source>
</evidence>
<dbReference type="PANTHER" id="PTHR30537:SF26">
    <property type="entry name" value="GLYCINE CLEAVAGE SYSTEM TRANSCRIPTIONAL ACTIVATOR"/>
    <property type="match status" value="1"/>
</dbReference>
<keyword evidence="3" id="KW-0238">DNA-binding</keyword>
<dbReference type="PANTHER" id="PTHR30537">
    <property type="entry name" value="HTH-TYPE TRANSCRIPTIONAL REGULATOR"/>
    <property type="match status" value="1"/>
</dbReference>
<dbReference type="Proteomes" id="UP001209535">
    <property type="component" value="Unassembled WGS sequence"/>
</dbReference>
<evidence type="ECO:0000256" key="1">
    <source>
        <dbReference type="ARBA" id="ARBA00009437"/>
    </source>
</evidence>
<dbReference type="InterPro" id="IPR058163">
    <property type="entry name" value="LysR-type_TF_proteobact-type"/>
</dbReference>
<sequence>MQRLPNLTWLRTFEAAARFLNFTEAGRELGLTQTAVSQHMKALESALGCRLFTRKARGLDLTDLGKAYLPTVRQALSDIGRTTTSLFGPTAKQTIVVKLPISTAALWLAPLLPDFARAHPKINIRMVSNIWADSTLGEDVDVEIRLGHGDWPDAQALKVSTEAIVPVTASRSASQIRGPEDLDAGPLIHILGHDDNWRRYFAAAGIESDGTGHRFAVDTSIAALELVEAGGGHACVVARFAECAVRAGRAVAIVGEPVEFPQAHYLMRPATARRPRPEAALFEDWLLARFAEVAGASG</sequence>
<keyword evidence="4" id="KW-0804">Transcription</keyword>
<dbReference type="PRINTS" id="PR00039">
    <property type="entry name" value="HTHLYSR"/>
</dbReference>
<dbReference type="Gene3D" id="1.10.10.10">
    <property type="entry name" value="Winged helix-like DNA-binding domain superfamily/Winged helix DNA-binding domain"/>
    <property type="match status" value="1"/>
</dbReference>
<protein>
    <submittedName>
        <fullName evidence="6">LysR substrate-binding domain-containing protein</fullName>
    </submittedName>
</protein>
<evidence type="ECO:0000256" key="4">
    <source>
        <dbReference type="ARBA" id="ARBA00023163"/>
    </source>
</evidence>
<evidence type="ECO:0000256" key="3">
    <source>
        <dbReference type="ARBA" id="ARBA00023125"/>
    </source>
</evidence>
<dbReference type="Pfam" id="PF03466">
    <property type="entry name" value="LysR_substrate"/>
    <property type="match status" value="1"/>
</dbReference>
<comment type="similarity">
    <text evidence="1">Belongs to the LysR transcriptional regulatory family.</text>
</comment>
<comment type="caution">
    <text evidence="6">The sequence shown here is derived from an EMBL/GenBank/DDBJ whole genome shotgun (WGS) entry which is preliminary data.</text>
</comment>
<dbReference type="InterPro" id="IPR000847">
    <property type="entry name" value="LysR_HTH_N"/>
</dbReference>
<dbReference type="Gene3D" id="3.40.190.10">
    <property type="entry name" value="Periplasmic binding protein-like II"/>
    <property type="match status" value="2"/>
</dbReference>
<proteinExistence type="inferred from homology"/>